<dbReference type="Proteomes" id="UP000230922">
    <property type="component" value="Unassembled WGS sequence"/>
</dbReference>
<feature type="domain" description="HD" evidence="1">
    <location>
        <begin position="22"/>
        <end position="117"/>
    </location>
</feature>
<sequence>MSITRNQAYNLLCWWVKNENLIKHMLCVEAAMKAYAKQYGEDEDFWGICGLLHDFDYEKYPFYDVTGKTGHPYEGVKELERLGYPKEIMEAILGHALYSGVARTSQMAKCLFAVDELSGFIIACALMKPDRLESLEVKSVKKKLKDKRFAAKVSREDIELGITELGVDKDEHIDFVIRALRGISKNLGF</sequence>
<dbReference type="InterPro" id="IPR006675">
    <property type="entry name" value="HDIG_dom"/>
</dbReference>
<dbReference type="SUPFAM" id="SSF109604">
    <property type="entry name" value="HD-domain/PDEase-like"/>
    <property type="match status" value="1"/>
</dbReference>
<name>A0A2H0VAD4_9BACT</name>
<proteinExistence type="predicted"/>
<dbReference type="Gene3D" id="1.10.3210.10">
    <property type="entry name" value="Hypothetical protein af1432"/>
    <property type="match status" value="1"/>
</dbReference>
<evidence type="ECO:0000313" key="2">
    <source>
        <dbReference type="EMBL" id="PIR96043.1"/>
    </source>
</evidence>
<comment type="caution">
    <text evidence="2">The sequence shown here is derived from an EMBL/GenBank/DDBJ whole genome shotgun (WGS) entry which is preliminary data.</text>
</comment>
<protein>
    <submittedName>
        <fullName evidence="2">HAD family hydrolase</fullName>
    </submittedName>
</protein>
<gene>
    <name evidence="2" type="ORF">COT92_03150</name>
</gene>
<dbReference type="AlphaFoldDB" id="A0A2H0VAD4"/>
<evidence type="ECO:0000313" key="3">
    <source>
        <dbReference type="Proteomes" id="UP000230922"/>
    </source>
</evidence>
<keyword evidence="2" id="KW-0378">Hydrolase</keyword>
<dbReference type="InterPro" id="IPR006674">
    <property type="entry name" value="HD_domain"/>
</dbReference>
<accession>A0A2H0VAD4</accession>
<dbReference type="Pfam" id="PF01966">
    <property type="entry name" value="HD"/>
    <property type="match status" value="1"/>
</dbReference>
<organism evidence="2 3">
    <name type="scientific">Candidatus Doudnabacteria bacterium CG10_big_fil_rev_8_21_14_0_10_42_18</name>
    <dbReference type="NCBI Taxonomy" id="1974552"/>
    <lineage>
        <taxon>Bacteria</taxon>
        <taxon>Candidatus Doudnaibacteriota</taxon>
    </lineage>
</organism>
<dbReference type="GO" id="GO:0016787">
    <property type="term" value="F:hydrolase activity"/>
    <property type="evidence" value="ECO:0007669"/>
    <property type="project" value="UniProtKB-KW"/>
</dbReference>
<dbReference type="NCBIfam" id="TIGR00277">
    <property type="entry name" value="HDIG"/>
    <property type="match status" value="1"/>
</dbReference>
<dbReference type="PANTHER" id="PTHR38659:SF1">
    <property type="entry name" value="METAL DEPENDENT PHOSPHOHYDROLASE"/>
    <property type="match status" value="1"/>
</dbReference>
<dbReference type="PANTHER" id="PTHR38659">
    <property type="entry name" value="METAL-DEPENDENT PHOSPHOHYDROLASE"/>
    <property type="match status" value="1"/>
</dbReference>
<reference evidence="3" key="1">
    <citation type="submission" date="2017-09" db="EMBL/GenBank/DDBJ databases">
        <title>Depth-based differentiation of microbial function through sediment-hosted aquifers and enrichment of novel symbionts in the deep terrestrial subsurface.</title>
        <authorList>
            <person name="Probst A.J."/>
            <person name="Ladd B."/>
            <person name="Jarett J.K."/>
            <person name="Geller-Mcgrath D.E."/>
            <person name="Sieber C.M.K."/>
            <person name="Emerson J.B."/>
            <person name="Anantharaman K."/>
            <person name="Thomas B.C."/>
            <person name="Malmstrom R."/>
            <person name="Stieglmeier M."/>
            <person name="Klingl A."/>
            <person name="Woyke T."/>
            <person name="Ryan C.M."/>
            <person name="Banfield J.F."/>
        </authorList>
    </citation>
    <scope>NUCLEOTIDE SEQUENCE [LARGE SCALE GENOMIC DNA]</scope>
</reference>
<evidence type="ECO:0000259" key="1">
    <source>
        <dbReference type="Pfam" id="PF01966"/>
    </source>
</evidence>
<dbReference type="EMBL" id="PFAK01000051">
    <property type="protein sequence ID" value="PIR96043.1"/>
    <property type="molecule type" value="Genomic_DNA"/>
</dbReference>